<dbReference type="PROSITE" id="PS51340">
    <property type="entry name" value="MOSC"/>
    <property type="match status" value="1"/>
</dbReference>
<proteinExistence type="predicted"/>
<evidence type="ECO:0000256" key="1">
    <source>
        <dbReference type="SAM" id="MobiDB-lite"/>
    </source>
</evidence>
<sequence>MGNLLSLNVGRERATSHSDVGATAIDKQPVPGPVAVTAPGPRGNGGSGSALAGDQVCDHRNHGGDDQAVYAYSREELDLWEGELGRDLAAGVFGENLTTLGVDTTEALIGERWRIGGRLVLEVCATRIPCRTFAGWLDQDGWIKRFTQRALPGAYLRVITPGEIRAGDPITVLSRPDHGVTSGVVFRALTLEPDLLPLLVDVEALAPHQRERALRRVRQVY</sequence>
<evidence type="ECO:0000259" key="2">
    <source>
        <dbReference type="PROSITE" id="PS51340"/>
    </source>
</evidence>
<comment type="caution">
    <text evidence="3">The sequence shown here is derived from an EMBL/GenBank/DDBJ whole genome shotgun (WGS) entry which is preliminary data.</text>
</comment>
<organism evidence="3 4">
    <name type="scientific">Streptacidiphilus cavernicola</name>
    <dbReference type="NCBI Taxonomy" id="3342716"/>
    <lineage>
        <taxon>Bacteria</taxon>
        <taxon>Bacillati</taxon>
        <taxon>Actinomycetota</taxon>
        <taxon>Actinomycetes</taxon>
        <taxon>Kitasatosporales</taxon>
        <taxon>Streptomycetaceae</taxon>
        <taxon>Streptacidiphilus</taxon>
    </lineage>
</organism>
<dbReference type="PANTHER" id="PTHR30212">
    <property type="entry name" value="PROTEIN YIIM"/>
    <property type="match status" value="1"/>
</dbReference>
<dbReference type="RefSeq" id="WP_380534949.1">
    <property type="nucleotide sequence ID" value="NZ_JBHFAB010000006.1"/>
</dbReference>
<dbReference type="EMBL" id="JBHFAB010000006">
    <property type="protein sequence ID" value="MFC1417127.1"/>
    <property type="molecule type" value="Genomic_DNA"/>
</dbReference>
<feature type="region of interest" description="Disordered" evidence="1">
    <location>
        <begin position="1"/>
        <end position="49"/>
    </location>
</feature>
<keyword evidence="4" id="KW-1185">Reference proteome</keyword>
<name>A0ABV6VUD0_9ACTN</name>
<dbReference type="InterPro" id="IPR052353">
    <property type="entry name" value="Benzoxazolinone_Detox_Enz"/>
</dbReference>
<dbReference type="InterPro" id="IPR005302">
    <property type="entry name" value="MoCF_Sase_C"/>
</dbReference>
<dbReference type="SUPFAM" id="SSF50800">
    <property type="entry name" value="PK beta-barrel domain-like"/>
    <property type="match status" value="1"/>
</dbReference>
<evidence type="ECO:0000313" key="3">
    <source>
        <dbReference type="EMBL" id="MFC1417127.1"/>
    </source>
</evidence>
<dbReference type="PANTHER" id="PTHR30212:SF2">
    <property type="entry name" value="PROTEIN YIIM"/>
    <property type="match status" value="1"/>
</dbReference>
<gene>
    <name evidence="3" type="ORF">ACEZDE_10770</name>
</gene>
<reference evidence="3 4" key="1">
    <citation type="submission" date="2024-09" db="EMBL/GenBank/DDBJ databases">
        <authorList>
            <person name="Lee S.D."/>
        </authorList>
    </citation>
    <scope>NUCLEOTIDE SEQUENCE [LARGE SCALE GENOMIC DNA]</scope>
    <source>
        <strain evidence="3 4">N8-3</strain>
    </source>
</reference>
<feature type="domain" description="MOSC" evidence="2">
    <location>
        <begin position="28"/>
        <end position="173"/>
    </location>
</feature>
<dbReference type="InterPro" id="IPR011037">
    <property type="entry name" value="Pyrv_Knase-like_insert_dom_sf"/>
</dbReference>
<dbReference type="Gene3D" id="2.40.33.20">
    <property type="entry name" value="PK beta-barrel domain-like"/>
    <property type="match status" value="1"/>
</dbReference>
<protein>
    <submittedName>
        <fullName evidence="3">MOSC domain-containing protein</fullName>
    </submittedName>
</protein>
<accession>A0ABV6VUD0</accession>
<dbReference type="Proteomes" id="UP001592531">
    <property type="component" value="Unassembled WGS sequence"/>
</dbReference>
<dbReference type="Pfam" id="PF03473">
    <property type="entry name" value="MOSC"/>
    <property type="match status" value="1"/>
</dbReference>
<evidence type="ECO:0000313" key="4">
    <source>
        <dbReference type="Proteomes" id="UP001592531"/>
    </source>
</evidence>